<dbReference type="InterPro" id="IPR016181">
    <property type="entry name" value="Acyl_CoA_acyltransferase"/>
</dbReference>
<sequence length="357" mass="40475">MKQNFGMLLLNCEEKEIIMIKKLYIKSNPSVKEKWLNLLMQEGIREESTLDETYGYYNEEDELIATASRYQNVIKCVAVDSTYQGGSLFNEIISHVMNQNVQEGFFKHYVYTKPGCKKGFEYLGFHEIESVDHTLVFMEKAITGFDAFIKNLESLNQNAPNTAAIVMNANPFTLGHQFLVEKAASESKYVYVFVLSEEMSAFKAAQRIELVRLGTAHLKNVKVLPTENYMVSSATFPSYFLKEDDDVTFVQARLDARVFAHHIAPALNITKRYVGSEPFSNATNIYNEALQEEFKGKLDLEIVDRIGNEESIISATKVRSLLAEENLDAVRHFVPETTFAFFISEEGKQVIAALKGA</sequence>
<evidence type="ECO:0000313" key="6">
    <source>
        <dbReference type="Proteomes" id="UP000003028"/>
    </source>
</evidence>
<comment type="caution">
    <text evidence="5">The sequence shown here is derived from an EMBL/GenBank/DDBJ whole genome shotgun (WGS) entry which is preliminary data.</text>
</comment>
<dbReference type="SUPFAM" id="SSF55729">
    <property type="entry name" value="Acyl-CoA N-acyltransferases (Nat)"/>
    <property type="match status" value="1"/>
</dbReference>
<dbReference type="PIRSF" id="PIRSF005751">
    <property type="entry name" value="Acet_citr_lig"/>
    <property type="match status" value="1"/>
</dbReference>
<dbReference type="EC" id="6.2.1.22" evidence="3"/>
<dbReference type="NCBIfam" id="TIGR00125">
    <property type="entry name" value="cyt_tran_rel"/>
    <property type="match status" value="1"/>
</dbReference>
<dbReference type="InterPro" id="IPR004821">
    <property type="entry name" value="Cyt_trans-like"/>
</dbReference>
<name>E7FUN4_ERYRH</name>
<dbReference type="InterPro" id="IPR005216">
    <property type="entry name" value="Citrate_lyase_ligase"/>
</dbReference>
<dbReference type="SMART" id="SM00764">
    <property type="entry name" value="Citrate_ly_lig"/>
    <property type="match status" value="1"/>
</dbReference>
<organism evidence="5 6">
    <name type="scientific">Erysipelothrix rhusiopathiae ATCC 19414</name>
    <dbReference type="NCBI Taxonomy" id="525280"/>
    <lineage>
        <taxon>Bacteria</taxon>
        <taxon>Bacillati</taxon>
        <taxon>Bacillota</taxon>
        <taxon>Erysipelotrichia</taxon>
        <taxon>Erysipelotrichales</taxon>
        <taxon>Erysipelotrichaceae</taxon>
        <taxon>Erysipelothrix</taxon>
    </lineage>
</organism>
<evidence type="ECO:0000313" key="5">
    <source>
        <dbReference type="EMBL" id="EFY09495.1"/>
    </source>
</evidence>
<evidence type="ECO:0000259" key="4">
    <source>
        <dbReference type="PROSITE" id="PS51186"/>
    </source>
</evidence>
<dbReference type="PANTHER" id="PTHR40599">
    <property type="entry name" value="[CITRATE [PRO-3S]-LYASE] LIGASE"/>
    <property type="match status" value="1"/>
</dbReference>
<accession>E7FUN4</accession>
<dbReference type="Pfam" id="PF08218">
    <property type="entry name" value="Citrate_ly_lig"/>
    <property type="match status" value="1"/>
</dbReference>
<keyword evidence="3 5" id="KW-0436">Ligase</keyword>
<dbReference type="GO" id="GO:0008771">
    <property type="term" value="F:[citrate (pro-3S)-lyase] ligase activity"/>
    <property type="evidence" value="ECO:0007669"/>
    <property type="project" value="UniProtKB-EC"/>
</dbReference>
<dbReference type="AlphaFoldDB" id="E7FUN4"/>
<evidence type="ECO:0000256" key="1">
    <source>
        <dbReference type="ARBA" id="ARBA00022741"/>
    </source>
</evidence>
<evidence type="ECO:0000256" key="2">
    <source>
        <dbReference type="ARBA" id="ARBA00022840"/>
    </source>
</evidence>
<dbReference type="InterPro" id="IPR000182">
    <property type="entry name" value="GNAT_dom"/>
</dbReference>
<dbReference type="NCBIfam" id="TIGR00124">
    <property type="entry name" value="cit_ly_ligase"/>
    <property type="match status" value="1"/>
</dbReference>
<dbReference type="InterPro" id="IPR013166">
    <property type="entry name" value="Citrate_lyase_ligase_C"/>
</dbReference>
<keyword evidence="6" id="KW-1185">Reference proteome</keyword>
<feature type="domain" description="N-acetyltransferase" evidence="4">
    <location>
        <begin position="7"/>
        <end position="143"/>
    </location>
</feature>
<evidence type="ECO:0000256" key="3">
    <source>
        <dbReference type="PIRNR" id="PIRNR005751"/>
    </source>
</evidence>
<dbReference type="PANTHER" id="PTHR40599:SF1">
    <property type="entry name" value="[CITRATE [PRO-3S]-LYASE] LIGASE"/>
    <property type="match status" value="1"/>
</dbReference>
<proteinExistence type="predicted"/>
<dbReference type="Proteomes" id="UP000003028">
    <property type="component" value="Unassembled WGS sequence"/>
</dbReference>
<keyword evidence="1 3" id="KW-0547">Nucleotide-binding</keyword>
<comment type="function">
    <text evidence="3">Acetylation of prosthetic group (2-(5''-phosphoribosyl)-3'-dephosphocoenzyme-A) of the gamma subunit of citrate lyase.</text>
</comment>
<dbReference type="Gene3D" id="3.40.50.620">
    <property type="entry name" value="HUPs"/>
    <property type="match status" value="1"/>
</dbReference>
<comment type="catalytic activity">
    <reaction evidence="3">
        <text>holo-[citrate lyase ACP] + acetate + ATP = acetyl-[citrate lyase ACP] + AMP + diphosphate</text>
        <dbReference type="Rhea" id="RHEA:23788"/>
        <dbReference type="Rhea" id="RHEA-COMP:10158"/>
        <dbReference type="Rhea" id="RHEA-COMP:13710"/>
        <dbReference type="ChEBI" id="CHEBI:30089"/>
        <dbReference type="ChEBI" id="CHEBI:30616"/>
        <dbReference type="ChEBI" id="CHEBI:33019"/>
        <dbReference type="ChEBI" id="CHEBI:82683"/>
        <dbReference type="ChEBI" id="CHEBI:137976"/>
        <dbReference type="ChEBI" id="CHEBI:456215"/>
        <dbReference type="EC" id="6.2.1.22"/>
    </reaction>
</comment>
<dbReference type="InterPro" id="IPR014729">
    <property type="entry name" value="Rossmann-like_a/b/a_fold"/>
</dbReference>
<dbReference type="PROSITE" id="PS51186">
    <property type="entry name" value="GNAT"/>
    <property type="match status" value="1"/>
</dbReference>
<gene>
    <name evidence="5" type="primary">citC</name>
    <name evidence="5" type="ORF">HMPREF0357_10290</name>
</gene>
<protein>
    <recommendedName>
        <fullName evidence="3">[Citrate [pro-3S]-lyase] ligase</fullName>
        <ecNumber evidence="3">6.2.1.22</ecNumber>
    </recommendedName>
</protein>
<dbReference type="SUPFAM" id="SSF52374">
    <property type="entry name" value="Nucleotidylyl transferase"/>
    <property type="match status" value="1"/>
</dbReference>
<dbReference type="STRING" id="1648.A2I91_05755"/>
<dbReference type="GO" id="GO:0016747">
    <property type="term" value="F:acyltransferase activity, transferring groups other than amino-acyl groups"/>
    <property type="evidence" value="ECO:0007669"/>
    <property type="project" value="InterPro"/>
</dbReference>
<dbReference type="GO" id="GO:0005524">
    <property type="term" value="F:ATP binding"/>
    <property type="evidence" value="ECO:0007669"/>
    <property type="project" value="UniProtKB-UniRule"/>
</dbReference>
<dbReference type="GO" id="GO:0016829">
    <property type="term" value="F:lyase activity"/>
    <property type="evidence" value="ECO:0007669"/>
    <property type="project" value="UniProtKB-KW"/>
</dbReference>
<dbReference type="EMBL" id="ACLK02000001">
    <property type="protein sequence ID" value="EFY09495.1"/>
    <property type="molecule type" value="Genomic_DNA"/>
</dbReference>
<reference evidence="5" key="1">
    <citation type="submission" date="2011-01" db="EMBL/GenBank/DDBJ databases">
        <authorList>
            <person name="Muzny D."/>
            <person name="Qin X."/>
            <person name="Buhay C."/>
            <person name="Dugan-Rocha S."/>
            <person name="Ding Y."/>
            <person name="Chen G."/>
            <person name="Hawes A."/>
            <person name="Holder M."/>
            <person name="Jhangiani S."/>
            <person name="Johnson A."/>
            <person name="Khan Z."/>
            <person name="Li Z."/>
            <person name="Liu W."/>
            <person name="Liu X."/>
            <person name="Perez L."/>
            <person name="Shen H."/>
            <person name="Wang Q."/>
            <person name="Watt J."/>
            <person name="Xi L."/>
            <person name="Xin Y."/>
            <person name="Zhou J."/>
            <person name="Deng J."/>
            <person name="Jiang H."/>
            <person name="Liu Y."/>
            <person name="Qu J."/>
            <person name="Song X.-Z."/>
            <person name="Zhang L."/>
            <person name="Villasana D."/>
            <person name="Johnson A."/>
            <person name="Liu J."/>
            <person name="Liyanage D."/>
            <person name="Lorensuhewa L."/>
            <person name="Robinson T."/>
            <person name="Song A."/>
            <person name="Song B.-B."/>
            <person name="Dinh H."/>
            <person name="Thornton R."/>
            <person name="Coyle M."/>
            <person name="Francisco L."/>
            <person name="Jackson L."/>
            <person name="Javaid M."/>
            <person name="Korchina V."/>
            <person name="Kovar C."/>
            <person name="Mata R."/>
            <person name="Mathew T."/>
            <person name="Ngo R."/>
            <person name="Nguyen L."/>
            <person name="Nguyen N."/>
            <person name="Okwuonu G."/>
            <person name="Ongeri F."/>
            <person name="Pham C."/>
            <person name="Simmons D."/>
            <person name="Wilczek-Boney K."/>
            <person name="Hale W."/>
            <person name="Jakkamsetti A."/>
            <person name="Pham P."/>
            <person name="Ruth R."/>
            <person name="San Lucas F."/>
            <person name="Warren J."/>
            <person name="Zhang J."/>
            <person name="Zhao Z."/>
            <person name="Zhou C."/>
            <person name="Zhu D."/>
            <person name="Lee S."/>
            <person name="Bess C."/>
            <person name="Blankenburg K."/>
            <person name="Forbes L."/>
            <person name="Fu Q."/>
            <person name="Gubbala S."/>
            <person name="Hirani K."/>
            <person name="Jayaseelan J.C."/>
            <person name="Lara F."/>
            <person name="Munidasa M."/>
            <person name="Palculict T."/>
            <person name="Patil S."/>
            <person name="Pu L.-L."/>
            <person name="Saada N."/>
            <person name="Tang L."/>
            <person name="Weissenberger G."/>
            <person name="Zhu Y."/>
            <person name="Hemphill L."/>
            <person name="Shang Y."/>
            <person name="Youmans B."/>
            <person name="Ayvaz T."/>
            <person name="Ross M."/>
            <person name="Santibanez J."/>
            <person name="Aqrawi P."/>
            <person name="Gross S."/>
            <person name="Joshi V."/>
            <person name="Fowler G."/>
            <person name="Nazareth L."/>
            <person name="Reid J."/>
            <person name="Worley K."/>
            <person name="Petrosino J."/>
            <person name="Highlander S."/>
            <person name="Gibbs R."/>
        </authorList>
    </citation>
    <scope>NUCLEOTIDE SEQUENCE [LARGE SCALE GENOMIC DNA]</scope>
    <source>
        <strain evidence="5">ATCC 19414</strain>
    </source>
</reference>
<keyword evidence="2 3" id="KW-0067">ATP-binding</keyword>